<reference evidence="1" key="1">
    <citation type="submission" date="2023-03" db="UniProtKB">
        <authorList>
            <consortium name="EnsemblPlants"/>
        </authorList>
    </citation>
    <scope>IDENTIFICATION</scope>
</reference>
<protein>
    <submittedName>
        <fullName evidence="1">Uncharacterized protein</fullName>
    </submittedName>
</protein>
<accession>A0A9I9EED5</accession>
<dbReference type="EnsemblPlants" id="MELO3C032621.2.1">
    <property type="protein sequence ID" value="MELO3C032621.2.1"/>
    <property type="gene ID" value="MELO3C032621.2"/>
</dbReference>
<name>A0A9I9EED5_CUCME</name>
<evidence type="ECO:0000313" key="1">
    <source>
        <dbReference type="EnsemblPlants" id="MELO3C032621.2.1"/>
    </source>
</evidence>
<dbReference type="AlphaFoldDB" id="A0A9I9EED5"/>
<sequence>MDSEALVWPLFNSLQAFWSGLQLDFDVNDLTTRTLRLDWDLFVDRIIQDYHIISIDKSWMSKSRLSKEFELGVENFMIFGFFNTTNTSIRCPC</sequence>
<proteinExistence type="predicted"/>
<organism evidence="1">
    <name type="scientific">Cucumis melo</name>
    <name type="common">Muskmelon</name>
    <dbReference type="NCBI Taxonomy" id="3656"/>
    <lineage>
        <taxon>Eukaryota</taxon>
        <taxon>Viridiplantae</taxon>
        <taxon>Streptophyta</taxon>
        <taxon>Embryophyta</taxon>
        <taxon>Tracheophyta</taxon>
        <taxon>Spermatophyta</taxon>
        <taxon>Magnoliopsida</taxon>
        <taxon>eudicotyledons</taxon>
        <taxon>Gunneridae</taxon>
        <taxon>Pentapetalae</taxon>
        <taxon>rosids</taxon>
        <taxon>fabids</taxon>
        <taxon>Cucurbitales</taxon>
        <taxon>Cucurbitaceae</taxon>
        <taxon>Benincaseae</taxon>
        <taxon>Cucumis</taxon>
    </lineage>
</organism>
<dbReference type="Gramene" id="MELO3C032621.2.1">
    <property type="protein sequence ID" value="MELO3C032621.2.1"/>
    <property type="gene ID" value="MELO3C032621.2"/>
</dbReference>